<name>A0A8J6N1Z4_9DELT</name>
<proteinExistence type="inferred from homology"/>
<accession>A0A8J6N1Z4</accession>
<evidence type="ECO:0000313" key="6">
    <source>
        <dbReference type="Proteomes" id="UP000650524"/>
    </source>
</evidence>
<dbReference type="InterPro" id="IPR036413">
    <property type="entry name" value="YaeB-like_sf"/>
</dbReference>
<evidence type="ECO:0000256" key="2">
    <source>
        <dbReference type="ARBA" id="ARBA00033753"/>
    </source>
</evidence>
<keyword evidence="1" id="KW-0949">S-adenosyl-L-methionine</keyword>
<evidence type="ECO:0000313" key="5">
    <source>
        <dbReference type="EMBL" id="MBC8178736.1"/>
    </source>
</evidence>
<comment type="similarity">
    <text evidence="2">Belongs to the tRNA methyltransferase O family.</text>
</comment>
<dbReference type="PANTHER" id="PTHR12818:SF0">
    <property type="entry name" value="TRNA (ADENINE(37)-N6)-METHYLTRANSFERASE"/>
    <property type="match status" value="1"/>
</dbReference>
<dbReference type="Proteomes" id="UP000650524">
    <property type="component" value="Unassembled WGS sequence"/>
</dbReference>
<dbReference type="AlphaFoldDB" id="A0A8J6N1Z4"/>
<organism evidence="5 6">
    <name type="scientific">Candidatus Desulfacyla euxinica</name>
    <dbReference type="NCBI Taxonomy" id="2841693"/>
    <lineage>
        <taxon>Bacteria</taxon>
        <taxon>Deltaproteobacteria</taxon>
        <taxon>Candidatus Desulfacyla</taxon>
    </lineage>
</organism>
<dbReference type="SUPFAM" id="SSF118196">
    <property type="entry name" value="YaeB-like"/>
    <property type="match status" value="1"/>
</dbReference>
<dbReference type="PANTHER" id="PTHR12818">
    <property type="entry name" value="TRNA (ADENINE(37)-N6)-METHYLTRANSFERASE"/>
    <property type="match status" value="1"/>
</dbReference>
<dbReference type="InterPro" id="IPR040372">
    <property type="entry name" value="YaeB-like"/>
</dbReference>
<evidence type="ECO:0000259" key="4">
    <source>
        <dbReference type="PROSITE" id="PS51668"/>
    </source>
</evidence>
<dbReference type="InterPro" id="IPR023368">
    <property type="entry name" value="UPF0066_cons_site"/>
</dbReference>
<gene>
    <name evidence="5" type="primary">tsaA</name>
    <name evidence="5" type="ORF">H8E19_15130</name>
</gene>
<reference evidence="5 6" key="1">
    <citation type="submission" date="2020-08" db="EMBL/GenBank/DDBJ databases">
        <title>Bridging the membrane lipid divide: bacteria of the FCB group superphylum have the potential to synthesize archaeal ether lipids.</title>
        <authorList>
            <person name="Villanueva L."/>
            <person name="Von Meijenfeldt F.A.B."/>
            <person name="Westbye A.B."/>
            <person name="Yadav S."/>
            <person name="Hopmans E.C."/>
            <person name="Dutilh B.E."/>
            <person name="Sinninghe Damste J.S."/>
        </authorList>
    </citation>
    <scope>NUCLEOTIDE SEQUENCE [LARGE SCALE GENOMIC DNA]</scope>
    <source>
        <strain evidence="5">NIOZ-UU27</strain>
    </source>
</reference>
<dbReference type="Gene3D" id="2.40.30.70">
    <property type="entry name" value="YaeB-like"/>
    <property type="match status" value="1"/>
</dbReference>
<evidence type="ECO:0000256" key="3">
    <source>
        <dbReference type="SAM" id="MobiDB-lite"/>
    </source>
</evidence>
<dbReference type="InterPro" id="IPR023370">
    <property type="entry name" value="TrmO-like_N"/>
</dbReference>
<protein>
    <submittedName>
        <fullName evidence="5">tRNA (N6-threonylcarbamoyladenosine(37)-N6)-methyltransferase TrmO</fullName>
    </submittedName>
</protein>
<feature type="region of interest" description="Disordered" evidence="3">
    <location>
        <begin position="73"/>
        <end position="92"/>
    </location>
</feature>
<sequence length="144" mass="16147">MTSHNFQLSPIGIVRSALKDIRDCPCQESEGAPGAWIEIEPQYAEALDGLEVGDEVMVMTWMHLADRSRLKVHPRGNRENPMKGVFATRSPHRPNPIGLHKTRITALEPPCRIKVAFLELVDNTPVVDIKSVVFNRNDGYQVCC</sequence>
<dbReference type="EMBL" id="JACNJD010000308">
    <property type="protein sequence ID" value="MBC8178736.1"/>
    <property type="molecule type" value="Genomic_DNA"/>
</dbReference>
<dbReference type="PROSITE" id="PS01318">
    <property type="entry name" value="TSAA_1"/>
    <property type="match status" value="1"/>
</dbReference>
<dbReference type="Pfam" id="PF01980">
    <property type="entry name" value="TrmO_N"/>
    <property type="match status" value="1"/>
</dbReference>
<dbReference type="PROSITE" id="PS51668">
    <property type="entry name" value="TSAA_2"/>
    <property type="match status" value="1"/>
</dbReference>
<dbReference type="CDD" id="cd09281">
    <property type="entry name" value="UPF0066"/>
    <property type="match status" value="1"/>
</dbReference>
<dbReference type="NCBIfam" id="TIGR00104">
    <property type="entry name" value="tRNA_TsaA"/>
    <property type="match status" value="1"/>
</dbReference>
<evidence type="ECO:0000256" key="1">
    <source>
        <dbReference type="ARBA" id="ARBA00022691"/>
    </source>
</evidence>
<feature type="domain" description="TsaA-like" evidence="4">
    <location>
        <begin position="8"/>
        <end position="141"/>
    </location>
</feature>
<comment type="caution">
    <text evidence="5">The sequence shown here is derived from an EMBL/GenBank/DDBJ whole genome shotgun (WGS) entry which is preliminary data.</text>
</comment>
<dbReference type="InterPro" id="IPR036414">
    <property type="entry name" value="YaeB_N_sf"/>
</dbReference>